<proteinExistence type="predicted"/>
<dbReference type="OrthoDB" id="10389946at2759"/>
<name>A0A0L8HMN2_OCTBM</name>
<evidence type="ECO:0000256" key="1">
    <source>
        <dbReference type="SAM" id="MobiDB-lite"/>
    </source>
</evidence>
<feature type="compositionally biased region" description="Low complexity" evidence="1">
    <location>
        <begin position="93"/>
        <end position="105"/>
    </location>
</feature>
<gene>
    <name evidence="2" type="ORF">OCBIM_22011259mg</name>
</gene>
<organism evidence="2">
    <name type="scientific">Octopus bimaculoides</name>
    <name type="common">California two-spotted octopus</name>
    <dbReference type="NCBI Taxonomy" id="37653"/>
    <lineage>
        <taxon>Eukaryota</taxon>
        <taxon>Metazoa</taxon>
        <taxon>Spiralia</taxon>
        <taxon>Lophotrochozoa</taxon>
        <taxon>Mollusca</taxon>
        <taxon>Cephalopoda</taxon>
        <taxon>Coleoidea</taxon>
        <taxon>Octopodiformes</taxon>
        <taxon>Octopoda</taxon>
        <taxon>Incirrata</taxon>
        <taxon>Octopodidae</taxon>
        <taxon>Octopus</taxon>
    </lineage>
</organism>
<reference evidence="2" key="1">
    <citation type="submission" date="2015-07" db="EMBL/GenBank/DDBJ databases">
        <title>MeaNS - Measles Nucleotide Surveillance Program.</title>
        <authorList>
            <person name="Tran T."/>
            <person name="Druce J."/>
        </authorList>
    </citation>
    <scope>NUCLEOTIDE SEQUENCE</scope>
    <source>
        <strain evidence="2">UCB-OBI-ISO-001</strain>
        <tissue evidence="2">Gonad</tissue>
    </source>
</reference>
<dbReference type="EMBL" id="KQ417771">
    <property type="protein sequence ID" value="KOF90414.1"/>
    <property type="molecule type" value="Genomic_DNA"/>
</dbReference>
<dbReference type="EMBL" id="KQ417771">
    <property type="protein sequence ID" value="KOF90415.1"/>
    <property type="molecule type" value="Genomic_DNA"/>
</dbReference>
<feature type="region of interest" description="Disordered" evidence="1">
    <location>
        <begin position="93"/>
        <end position="112"/>
    </location>
</feature>
<evidence type="ECO:0000313" key="2">
    <source>
        <dbReference type="EMBL" id="KOF90414.1"/>
    </source>
</evidence>
<dbReference type="AlphaFoldDB" id="A0A0L8HMN2"/>
<accession>A0A0L8HMN2</accession>
<sequence>MDFWLRGESKFVLMRDIVLEAKHSIVEGLLRACFRQIIDSDEDNDFPLPLTRKCSSCRRKLEKVRNAEMSRSAQTPTANIDNAEATQKDCINTSNISESDSTTSSIHRRNNIPAEQDKYQITDFTPNIMMQFHPEAQSSKFAENLQMTRSAGNIYILMCLYWYNFKQYLLYRKLKKKNQLNL</sequence>
<protein>
    <submittedName>
        <fullName evidence="2">Uncharacterized protein</fullName>
    </submittedName>
</protein>
<dbReference type="KEGG" id="obi:106869743"/>